<feature type="transmembrane region" description="Helical" evidence="7">
    <location>
        <begin position="38"/>
        <end position="63"/>
    </location>
</feature>
<keyword evidence="3 7" id="KW-1133">Transmembrane helix</keyword>
<dbReference type="RefSeq" id="WP_218140418.1">
    <property type="nucleotide sequence ID" value="NZ_FOAA01000010.1"/>
</dbReference>
<keyword evidence="2 7" id="KW-0812">Transmembrane</keyword>
<evidence type="ECO:0000256" key="3">
    <source>
        <dbReference type="ARBA" id="ARBA00022989"/>
    </source>
</evidence>
<evidence type="ECO:0000313" key="9">
    <source>
        <dbReference type="Proteomes" id="UP000199256"/>
    </source>
</evidence>
<dbReference type="PANTHER" id="PTHR38766:SF1">
    <property type="entry name" value="FLAGELLAR PROTEIN FLIO"/>
    <property type="match status" value="1"/>
</dbReference>
<dbReference type="PANTHER" id="PTHR38766">
    <property type="entry name" value="FLAGELLAR PROTEIN FLIO"/>
    <property type="match status" value="1"/>
</dbReference>
<protein>
    <recommendedName>
        <fullName evidence="7">Flagellar protein</fullName>
    </recommendedName>
</protein>
<accession>A0A1H7MVQ5</accession>
<dbReference type="STRING" id="1396821.SAMN05444515_11053"/>
<keyword evidence="4 7" id="KW-0472">Membrane</keyword>
<gene>
    <name evidence="8" type="ORF">SAMN05444515_11053</name>
</gene>
<dbReference type="InterPro" id="IPR052205">
    <property type="entry name" value="FliO/MopB"/>
</dbReference>
<proteinExistence type="inferred from homology"/>
<evidence type="ECO:0000256" key="7">
    <source>
        <dbReference type="RuleBase" id="RU362064"/>
    </source>
</evidence>
<dbReference type="GO" id="GO:0044781">
    <property type="term" value="P:bacterial-type flagellum organization"/>
    <property type="evidence" value="ECO:0007669"/>
    <property type="project" value="UniProtKB-UniRule"/>
</dbReference>
<evidence type="ECO:0000256" key="5">
    <source>
        <dbReference type="ARBA" id="ARBA00023143"/>
    </source>
</evidence>
<dbReference type="EMBL" id="FOAA01000010">
    <property type="protein sequence ID" value="SEL14765.1"/>
    <property type="molecule type" value="Genomic_DNA"/>
</dbReference>
<keyword evidence="8" id="KW-0282">Flagellum</keyword>
<comment type="subcellular location">
    <subcellularLocation>
        <location evidence="7">Cell membrane</location>
    </subcellularLocation>
    <subcellularLocation>
        <location evidence="7">Bacterial flagellum basal body</location>
    </subcellularLocation>
</comment>
<keyword evidence="5 7" id="KW-0975">Bacterial flagellum</keyword>
<keyword evidence="9" id="KW-1185">Reference proteome</keyword>
<dbReference type="AlphaFoldDB" id="A0A1H7MVQ5"/>
<dbReference type="GO" id="GO:0009425">
    <property type="term" value="C:bacterial-type flagellum basal body"/>
    <property type="evidence" value="ECO:0007669"/>
    <property type="project" value="UniProtKB-SubCell"/>
</dbReference>
<sequence length="149" mass="15442">MRTATQIVMALGLLCLPWLLAAEEAPRGAPGLGMTGDGGAYLLQLVLGLMVVVVAIVALGFVLRRIHGLSGGLSSEFRVLGSVSLGSRERMVLVQVGDVQMVVGVAPGRVQTLHVLERPIEVNPAAAKGADPSFAQRLRTAMSGQGTSS</sequence>
<organism evidence="8 9">
    <name type="scientific">Ectothiorhodospira marina</name>
    <dbReference type="NCBI Taxonomy" id="1396821"/>
    <lineage>
        <taxon>Bacteria</taxon>
        <taxon>Pseudomonadati</taxon>
        <taxon>Pseudomonadota</taxon>
        <taxon>Gammaproteobacteria</taxon>
        <taxon>Chromatiales</taxon>
        <taxon>Ectothiorhodospiraceae</taxon>
        <taxon>Ectothiorhodospira</taxon>
    </lineage>
</organism>
<evidence type="ECO:0000313" key="8">
    <source>
        <dbReference type="EMBL" id="SEL14765.1"/>
    </source>
</evidence>
<dbReference type="NCBIfam" id="TIGR03500">
    <property type="entry name" value="FliO_TIGR"/>
    <property type="match status" value="1"/>
</dbReference>
<keyword evidence="8" id="KW-0969">Cilium</keyword>
<keyword evidence="8" id="KW-0966">Cell projection</keyword>
<evidence type="ECO:0000256" key="1">
    <source>
        <dbReference type="ARBA" id="ARBA00022475"/>
    </source>
</evidence>
<name>A0A1H7MVQ5_9GAMM</name>
<evidence type="ECO:0000256" key="6">
    <source>
        <dbReference type="ARBA" id="ARBA00037937"/>
    </source>
</evidence>
<keyword evidence="1 7" id="KW-1003">Cell membrane</keyword>
<evidence type="ECO:0000256" key="2">
    <source>
        <dbReference type="ARBA" id="ARBA00022692"/>
    </source>
</evidence>
<dbReference type="Proteomes" id="UP000199256">
    <property type="component" value="Unassembled WGS sequence"/>
</dbReference>
<dbReference type="Pfam" id="PF04347">
    <property type="entry name" value="FliO"/>
    <property type="match status" value="1"/>
</dbReference>
<dbReference type="InterPro" id="IPR022781">
    <property type="entry name" value="Flagellar_biosynth_FliO"/>
</dbReference>
<dbReference type="GO" id="GO:0005886">
    <property type="term" value="C:plasma membrane"/>
    <property type="evidence" value="ECO:0007669"/>
    <property type="project" value="UniProtKB-SubCell"/>
</dbReference>
<reference evidence="9" key="1">
    <citation type="submission" date="2016-10" db="EMBL/GenBank/DDBJ databases">
        <authorList>
            <person name="Varghese N."/>
            <person name="Submissions S."/>
        </authorList>
    </citation>
    <scope>NUCLEOTIDE SEQUENCE [LARGE SCALE GENOMIC DNA]</scope>
    <source>
        <strain evidence="9">DSM 241</strain>
    </source>
</reference>
<evidence type="ECO:0000256" key="4">
    <source>
        <dbReference type="ARBA" id="ARBA00023136"/>
    </source>
</evidence>
<comment type="similarity">
    <text evidence="6 7">Belongs to the FliO/MopB family.</text>
</comment>